<dbReference type="InterPro" id="IPR041457">
    <property type="entry name" value="CxC2_KDZ-assoc"/>
</dbReference>
<dbReference type="InterPro" id="IPR040521">
    <property type="entry name" value="KDZ"/>
</dbReference>
<evidence type="ECO:0000313" key="2">
    <source>
        <dbReference type="EMBL" id="KAJ3509357.1"/>
    </source>
</evidence>
<dbReference type="PANTHER" id="PTHR33096">
    <property type="entry name" value="CXC2 DOMAIN-CONTAINING PROTEIN"/>
    <property type="match status" value="1"/>
</dbReference>
<evidence type="ECO:0000313" key="3">
    <source>
        <dbReference type="Proteomes" id="UP001148786"/>
    </source>
</evidence>
<dbReference type="Pfam" id="PF18803">
    <property type="entry name" value="CxC2"/>
    <property type="match status" value="1"/>
</dbReference>
<comment type="caution">
    <text evidence="2">The sequence shown here is derived from an EMBL/GenBank/DDBJ whole genome shotgun (WGS) entry which is preliminary data.</text>
</comment>
<gene>
    <name evidence="2" type="ORF">NLJ89_g5259</name>
</gene>
<accession>A0A9W8MX23</accession>
<sequence>MHKHLPFHRIQKWGGKYFEKTSLKALGFRLQLGHPADGRCLLPERAHNDSFVVIDADGIHEIALDYCGCAQSIPKVTQLLRARLFPSTNTYPQTAATFRVLETFQMLSFTSKISGFEFYRALSQRTDNTGTETPPERYHAFMHMAREWRHVHLLKRFAHGHSSSGARGTQEGECAVVCPACPMPGVNLPENWKLHPQSDQWLYSLFIGIDANFQLKRMNVSDDHRDPGLNHGYAYLVEDSKYQAYLRQFGETMQDEKSSCHNHDAIKSANIRGGRGTAASGLGTVECSRHDMKRPTSVGDLQKGERYVNMDYFFLSSLRWNTLSRIVISYDIACQWSKKLVQRCSVYPDNPISNSQELDLLFVVPKFHLPAHVAICQIDYSFNLLPWVGRTDGEAPERGWSAANAVASSTSEMGPGNRRDTLDDMFGDYNWRKIMVIGVYFLRKAEEAMTARQEHVDAFIEFDVALPEESAVEWTKMCLAWEADQTKPNPFESKSKVLSDTEVRLQLAQDDQEDLAKDRVTSHFDITPGFFIYQGLEIEAQQQRLTLETAELGAHSTALQRAKVLERSNALRRRIEAWIQVQHFYVPGVALIRARLEANGGGKPVAVQDIDLFLPSQTHETVTYSLLFLRLEWQLRYAHAHTVLNDLRGQLLMRSMMYKSKERHSRGQRQQTRSTKLLGNVSAKINNTAERYRHIRTALVSLATPLVEVSWERELCVLQDSDLLGLTSLDDDGPEGRKKLKWIWTVQGTGANADASGADALRVEWCKARARAHRWQEECLLLQEEMRRVIATFKFQARWWHRIAQDSEQEALTSQQTIASLVELELKAGEIVREGKVAYAYRQAAIRKQIWRYCEDMWKGVSERLRAMEGINAQVLVEHRPVVPDVVSNTT</sequence>
<dbReference type="OrthoDB" id="3257338at2759"/>
<proteinExistence type="predicted"/>
<dbReference type="Pfam" id="PF18758">
    <property type="entry name" value="KDZ"/>
    <property type="match status" value="1"/>
</dbReference>
<dbReference type="Proteomes" id="UP001148786">
    <property type="component" value="Unassembled WGS sequence"/>
</dbReference>
<dbReference type="EMBL" id="JANKHO010000483">
    <property type="protein sequence ID" value="KAJ3509357.1"/>
    <property type="molecule type" value="Genomic_DNA"/>
</dbReference>
<name>A0A9W8MX23_9AGAR</name>
<evidence type="ECO:0000259" key="1">
    <source>
        <dbReference type="Pfam" id="PF18803"/>
    </source>
</evidence>
<dbReference type="PANTHER" id="PTHR33096:SF1">
    <property type="entry name" value="CXC1-LIKE CYSTEINE CLUSTER ASSOCIATED WITH KDZ TRANSPOSASES DOMAIN-CONTAINING PROTEIN"/>
    <property type="match status" value="1"/>
</dbReference>
<keyword evidence="3" id="KW-1185">Reference proteome</keyword>
<feature type="domain" description="CxC2-like cysteine cluster KDZ transposase-associated" evidence="1">
    <location>
        <begin position="23"/>
        <end position="130"/>
    </location>
</feature>
<protein>
    <recommendedName>
        <fullName evidence="1">CxC2-like cysteine cluster KDZ transposase-associated domain-containing protein</fullName>
    </recommendedName>
</protein>
<reference evidence="2" key="1">
    <citation type="submission" date="2022-07" db="EMBL/GenBank/DDBJ databases">
        <title>Genome Sequence of Agrocybe chaxingu.</title>
        <authorList>
            <person name="Buettner E."/>
        </authorList>
    </citation>
    <scope>NUCLEOTIDE SEQUENCE</scope>
    <source>
        <strain evidence="2">MP-N11</strain>
    </source>
</reference>
<organism evidence="2 3">
    <name type="scientific">Agrocybe chaxingu</name>
    <dbReference type="NCBI Taxonomy" id="84603"/>
    <lineage>
        <taxon>Eukaryota</taxon>
        <taxon>Fungi</taxon>
        <taxon>Dikarya</taxon>
        <taxon>Basidiomycota</taxon>
        <taxon>Agaricomycotina</taxon>
        <taxon>Agaricomycetes</taxon>
        <taxon>Agaricomycetidae</taxon>
        <taxon>Agaricales</taxon>
        <taxon>Agaricineae</taxon>
        <taxon>Strophariaceae</taxon>
        <taxon>Agrocybe</taxon>
    </lineage>
</organism>
<dbReference type="AlphaFoldDB" id="A0A9W8MX23"/>